<evidence type="ECO:0000256" key="2">
    <source>
        <dbReference type="SAM" id="MobiDB-lite"/>
    </source>
</evidence>
<feature type="compositionally biased region" description="Polar residues" evidence="2">
    <location>
        <begin position="11"/>
        <end position="22"/>
    </location>
</feature>
<name>G2J7N7_9BURK</name>
<organism evidence="3 4">
    <name type="scientific">Candidatus Glomeribacter gigasporarum BEG34</name>
    <dbReference type="NCBI Taxonomy" id="1070319"/>
    <lineage>
        <taxon>Bacteria</taxon>
        <taxon>Pseudomonadati</taxon>
        <taxon>Pseudomonadota</taxon>
        <taxon>Betaproteobacteria</taxon>
        <taxon>Burkholderiales</taxon>
        <taxon>Burkholderiaceae</taxon>
        <taxon>Candidatus Glomeribacter</taxon>
    </lineage>
</organism>
<sequence>MSSPDKRASKFASTSQVRSASVESRRSLFSIIEEGTAPTSNLEIKIIVELGKLKSSFQQYKAAVENESQKIAVHKEALLSSLERLQALRAELIEKIELQRNMSRSTEKDPVHLVV</sequence>
<dbReference type="AlphaFoldDB" id="G2J7N7"/>
<feature type="region of interest" description="Disordered" evidence="2">
    <location>
        <begin position="1"/>
        <end position="25"/>
    </location>
</feature>
<protein>
    <submittedName>
        <fullName evidence="3">Uncharacterized protein</fullName>
    </submittedName>
</protein>
<proteinExistence type="predicted"/>
<evidence type="ECO:0000313" key="3">
    <source>
        <dbReference type="EMBL" id="CCD28782.1"/>
    </source>
</evidence>
<evidence type="ECO:0000256" key="1">
    <source>
        <dbReference type="SAM" id="Coils"/>
    </source>
</evidence>
<dbReference type="RefSeq" id="WP_006682059.1">
    <property type="nucleotide sequence ID" value="NZ_CAFB01000034.1"/>
</dbReference>
<accession>G2J7N7</accession>
<dbReference type="Proteomes" id="UP000054051">
    <property type="component" value="Unassembled WGS sequence"/>
</dbReference>
<comment type="caution">
    <text evidence="3">The sequence shown here is derived from an EMBL/GenBank/DDBJ whole genome shotgun (WGS) entry which is preliminary data.</text>
</comment>
<dbReference type="OrthoDB" id="9997176at2"/>
<feature type="coiled-coil region" evidence="1">
    <location>
        <begin position="75"/>
        <end position="102"/>
    </location>
</feature>
<gene>
    <name evidence="3" type="ORF">CAGGBEG34_180090</name>
</gene>
<dbReference type="EMBL" id="CAFB01000034">
    <property type="protein sequence ID" value="CCD28782.1"/>
    <property type="molecule type" value="Genomic_DNA"/>
</dbReference>
<keyword evidence="1" id="KW-0175">Coiled coil</keyword>
<evidence type="ECO:0000313" key="4">
    <source>
        <dbReference type="Proteomes" id="UP000054051"/>
    </source>
</evidence>
<keyword evidence="4" id="KW-1185">Reference proteome</keyword>
<reference evidence="3 4" key="1">
    <citation type="submission" date="2011-08" db="EMBL/GenBank/DDBJ databases">
        <title>The genome of the obligate endobacterium of an arbuscular mycorrhizal fungus reveals an interphylum network of nutritional interactions.</title>
        <authorList>
            <person name="Ghignone S."/>
            <person name="Salvioli A."/>
            <person name="Anca I."/>
            <person name="Lumini E."/>
            <person name="Ortu G."/>
            <person name="Petiti L."/>
            <person name="Cruveiller S."/>
            <person name="Bianciotto V."/>
            <person name="Piffanelli P."/>
            <person name="Lanfranco L."/>
            <person name="Bonfante P."/>
        </authorList>
    </citation>
    <scope>NUCLEOTIDE SEQUENCE [LARGE SCALE GENOMIC DNA]</scope>
    <source>
        <strain evidence="3 4">BEG34</strain>
    </source>
</reference>